<feature type="domain" description="PcRGLX/YetA-like central beta-sandwich" evidence="2">
    <location>
        <begin position="353"/>
        <end position="463"/>
    </location>
</feature>
<dbReference type="Proteomes" id="UP000619244">
    <property type="component" value="Unassembled WGS sequence"/>
</dbReference>
<dbReference type="Pfam" id="PF01547">
    <property type="entry name" value="SBP_bac_1"/>
    <property type="match status" value="1"/>
</dbReference>
<evidence type="ECO:0000259" key="2">
    <source>
        <dbReference type="Pfam" id="PF21345"/>
    </source>
</evidence>
<dbReference type="EMBL" id="BMVU01000029">
    <property type="protein sequence ID" value="GGX91506.1"/>
    <property type="molecule type" value="Genomic_DNA"/>
</dbReference>
<dbReference type="InterPro" id="IPR006059">
    <property type="entry name" value="SBP"/>
</dbReference>
<dbReference type="Gene3D" id="3.40.190.10">
    <property type="entry name" value="Periplasmic binding protein-like II"/>
    <property type="match status" value="1"/>
</dbReference>
<feature type="compositionally biased region" description="Low complexity" evidence="1">
    <location>
        <begin position="509"/>
        <end position="586"/>
    </location>
</feature>
<feature type="region of interest" description="Disordered" evidence="1">
    <location>
        <begin position="322"/>
        <end position="351"/>
    </location>
</feature>
<sequence>MRRRQRYGGGTVANRCAWWGSEDRAKRINQSVELFEKKYPKTKVKTDFQDCVAFWEKFQTQAAGGNSPDVFQNSVTFLRKYDKRGFLLDLKSQIDVGNPSMDGFRNGVEKVGQVDGEQVGIPAGANTVSLVIDKKVLDKAGVEPERGWTWDEFSDALKRIHDTRNVAGDTGCFGIMYLYDLYPRQNGKAFFTKDGLGFSQADLTEWRTDGCNRVKAGLVTDPKKVEQVKPKSALAPGFAAAEFTWDNFAVRYDSEGDSTYVLAPIPIGGEGTGLLREAVKGVTGLRRDPGAAVQAAQFAGERLPDPSTWDQRVTTRLQYIPERATTPSPSSPPTASPCASAPGRGTAGSAPAAAAGFGYVGGPSGGFSSGLRDFWEKFPAQPDVRDAHTDEAEVTRWLWSPEAQPMDPRFYHDGMGQDTYARQTEGLDITYEDYEPGFGTPYGIARTSELLFWANAPTPAPEKPAEQVAAVRVPPQLAAPPAQLIGAGVFGPGLYSEPGRSPRPRRGSRTTWTSSSPTTRTRWSSAAGTASGATATSCTATTRSATSGATTWAATPGTTPSSRPTCGCGSPACARAARRSSASPRR</sequence>
<name>A0A918U4M5_9ACTN</name>
<keyword evidence="4" id="KW-1185">Reference proteome</keyword>
<evidence type="ECO:0000313" key="4">
    <source>
        <dbReference type="Proteomes" id="UP000619244"/>
    </source>
</evidence>
<evidence type="ECO:0000256" key="1">
    <source>
        <dbReference type="SAM" id="MobiDB-lite"/>
    </source>
</evidence>
<reference evidence="3" key="1">
    <citation type="journal article" date="2014" name="Int. J. Syst. Evol. Microbiol.">
        <title>Complete genome sequence of Corynebacterium casei LMG S-19264T (=DSM 44701T), isolated from a smear-ripened cheese.</title>
        <authorList>
            <consortium name="US DOE Joint Genome Institute (JGI-PGF)"/>
            <person name="Walter F."/>
            <person name="Albersmeier A."/>
            <person name="Kalinowski J."/>
            <person name="Ruckert C."/>
        </authorList>
    </citation>
    <scope>NUCLEOTIDE SEQUENCE</scope>
    <source>
        <strain evidence="3">JCM 4790</strain>
    </source>
</reference>
<feature type="compositionally biased region" description="Low complexity" evidence="1">
    <location>
        <begin position="336"/>
        <end position="351"/>
    </location>
</feature>
<accession>A0A918U4M5</accession>
<feature type="domain" description="PcRGLX/YetA-like central beta-sandwich" evidence="2">
    <location>
        <begin position="267"/>
        <end position="322"/>
    </location>
</feature>
<organism evidence="3 4">
    <name type="scientific">Streptomyces minutiscleroticus</name>
    <dbReference type="NCBI Taxonomy" id="68238"/>
    <lineage>
        <taxon>Bacteria</taxon>
        <taxon>Bacillati</taxon>
        <taxon>Actinomycetota</taxon>
        <taxon>Actinomycetes</taxon>
        <taxon>Kitasatosporales</taxon>
        <taxon>Streptomycetaceae</taxon>
        <taxon>Streptomyces</taxon>
    </lineage>
</organism>
<feature type="region of interest" description="Disordered" evidence="1">
    <location>
        <begin position="493"/>
        <end position="586"/>
    </location>
</feature>
<dbReference type="InterPro" id="IPR048330">
    <property type="entry name" value="PcRGLX/YetA_2nd"/>
</dbReference>
<proteinExistence type="predicted"/>
<protein>
    <recommendedName>
        <fullName evidence="2">PcRGLX/YetA-like central beta-sandwich domain-containing protein</fullName>
    </recommendedName>
</protein>
<dbReference type="InterPro" id="IPR045793">
    <property type="entry name" value="PcRGLX/YetA-like"/>
</dbReference>
<dbReference type="Pfam" id="PF21345">
    <property type="entry name" value="PcRGLX_2nd"/>
    <property type="match status" value="2"/>
</dbReference>
<dbReference type="PANTHER" id="PTHR40081">
    <property type="entry name" value="CONCANAVALIN A-LIKE LECTIN/GLUCANASE"/>
    <property type="match status" value="1"/>
</dbReference>
<evidence type="ECO:0000313" key="3">
    <source>
        <dbReference type="EMBL" id="GGX91506.1"/>
    </source>
</evidence>
<dbReference type="SUPFAM" id="SSF53850">
    <property type="entry name" value="Periplasmic binding protein-like II"/>
    <property type="match status" value="1"/>
</dbReference>
<gene>
    <name evidence="3" type="ORF">GCM10010358_51830</name>
</gene>
<dbReference type="PANTHER" id="PTHR40081:SF1">
    <property type="entry name" value="TAT PATHWAY SIGNAL SEQUENCE DOMAIN PROTEIN"/>
    <property type="match status" value="1"/>
</dbReference>
<comment type="caution">
    <text evidence="3">The sequence shown here is derived from an EMBL/GenBank/DDBJ whole genome shotgun (WGS) entry which is preliminary data.</text>
</comment>
<dbReference type="AlphaFoldDB" id="A0A918U4M5"/>
<reference evidence="3" key="2">
    <citation type="submission" date="2020-09" db="EMBL/GenBank/DDBJ databases">
        <authorList>
            <person name="Sun Q."/>
            <person name="Ohkuma M."/>
        </authorList>
    </citation>
    <scope>NUCLEOTIDE SEQUENCE</scope>
    <source>
        <strain evidence="3">JCM 4790</strain>
    </source>
</reference>